<dbReference type="NCBIfam" id="NF037970">
    <property type="entry name" value="vanZ_1"/>
    <property type="match status" value="1"/>
</dbReference>
<dbReference type="EMBL" id="CP104003">
    <property type="protein sequence ID" value="UWM52733.1"/>
    <property type="molecule type" value="Genomic_DNA"/>
</dbReference>
<feature type="transmembrane region" description="Helical" evidence="1">
    <location>
        <begin position="51"/>
        <end position="67"/>
    </location>
</feature>
<evidence type="ECO:0000313" key="4">
    <source>
        <dbReference type="Proteomes" id="UP001057580"/>
    </source>
</evidence>
<dbReference type="PANTHER" id="PTHR28008">
    <property type="entry name" value="DOMAIN PROTEIN, PUTATIVE (AFU_ORTHOLOGUE AFUA_3G10980)-RELATED"/>
    <property type="match status" value="1"/>
</dbReference>
<sequence>MSASRRLHLPLLPRWARYAAAALVFTAVTVGSVTGDAPPPPPGFGDFFDKYLHFAAYAGLALALAYATAHWRDAPYRRAAIVFTVAVGYGLLMEFVQAPIPNRYFSLADALANALGASLVVVWFLVERRIRYQRRWPSGKPE</sequence>
<dbReference type="RefSeq" id="WP_260591728.1">
    <property type="nucleotide sequence ID" value="NZ_CP104003.1"/>
</dbReference>
<evidence type="ECO:0000256" key="1">
    <source>
        <dbReference type="SAM" id="Phobius"/>
    </source>
</evidence>
<protein>
    <submittedName>
        <fullName evidence="3">VanZ family protein</fullName>
    </submittedName>
</protein>
<feature type="transmembrane region" description="Helical" evidence="1">
    <location>
        <begin position="79"/>
        <end position="98"/>
    </location>
</feature>
<keyword evidence="1" id="KW-1133">Transmembrane helix</keyword>
<evidence type="ECO:0000313" key="3">
    <source>
        <dbReference type="EMBL" id="UWM52733.1"/>
    </source>
</evidence>
<evidence type="ECO:0000259" key="2">
    <source>
        <dbReference type="Pfam" id="PF04892"/>
    </source>
</evidence>
<feature type="domain" description="VanZ-like" evidence="2">
    <location>
        <begin position="45"/>
        <end position="124"/>
    </location>
</feature>
<dbReference type="GeneID" id="74943012"/>
<dbReference type="AlphaFoldDB" id="A0A9E7R0N0"/>
<keyword evidence="1" id="KW-0812">Transmembrane</keyword>
<dbReference type="Proteomes" id="UP001057580">
    <property type="component" value="Chromosome"/>
</dbReference>
<dbReference type="KEGG" id="ssai:N0B31_11280"/>
<proteinExistence type="predicted"/>
<reference evidence="3" key="1">
    <citation type="submission" date="2022-09" db="EMBL/GenBank/DDBJ databases">
        <title>Diverse halophilic archaea isolated from saline environments.</title>
        <authorList>
            <person name="Cui H.-L."/>
        </authorList>
    </citation>
    <scope>NUCLEOTIDE SEQUENCE</scope>
    <source>
        <strain evidence="3">ZS-35-S2</strain>
    </source>
</reference>
<gene>
    <name evidence="3" type="ORF">N0B31_11280</name>
</gene>
<dbReference type="PANTHER" id="PTHR28008:SF1">
    <property type="entry name" value="DOMAIN PROTEIN, PUTATIVE (AFU_ORTHOLOGUE AFUA_3G10980)-RELATED"/>
    <property type="match status" value="1"/>
</dbReference>
<accession>A0A9E7R0N0</accession>
<keyword evidence="1" id="KW-0472">Membrane</keyword>
<dbReference type="Pfam" id="PF04892">
    <property type="entry name" value="VanZ"/>
    <property type="match status" value="1"/>
</dbReference>
<feature type="transmembrane region" description="Helical" evidence="1">
    <location>
        <begin position="104"/>
        <end position="126"/>
    </location>
</feature>
<organism evidence="3 4">
    <name type="scientific">Salinirubellus salinus</name>
    <dbReference type="NCBI Taxonomy" id="1364945"/>
    <lineage>
        <taxon>Archaea</taxon>
        <taxon>Methanobacteriati</taxon>
        <taxon>Methanobacteriota</taxon>
        <taxon>Stenosarchaea group</taxon>
        <taxon>Halobacteria</taxon>
        <taxon>Halobacteriales</taxon>
        <taxon>Natronomonadaceae</taxon>
        <taxon>Salinirubellus</taxon>
    </lineage>
</organism>
<keyword evidence="4" id="KW-1185">Reference proteome</keyword>
<name>A0A9E7R0N0_9EURY</name>
<dbReference type="InterPro" id="IPR006976">
    <property type="entry name" value="VanZ-like"/>
</dbReference>